<protein>
    <recommendedName>
        <fullName evidence="2">DUF7978 domain-containing protein</fullName>
    </recommendedName>
</protein>
<accession>A0A7D5P484</accession>
<evidence type="ECO:0000313" key="4">
    <source>
        <dbReference type="Proteomes" id="UP000509346"/>
    </source>
</evidence>
<evidence type="ECO:0000313" key="3">
    <source>
        <dbReference type="EMBL" id="QLH80337.1"/>
    </source>
</evidence>
<dbReference type="OrthoDB" id="240158at2157"/>
<dbReference type="InterPro" id="IPR058284">
    <property type="entry name" value="DUF7978"/>
</dbReference>
<keyword evidence="4" id="KW-1185">Reference proteome</keyword>
<evidence type="ECO:0000259" key="2">
    <source>
        <dbReference type="Pfam" id="PF25933"/>
    </source>
</evidence>
<keyword evidence="1" id="KW-1133">Transmembrane helix</keyword>
<dbReference type="Proteomes" id="UP000509346">
    <property type="component" value="Chromosome"/>
</dbReference>
<dbReference type="GeneID" id="56081175"/>
<keyword evidence="1" id="KW-0812">Transmembrane</keyword>
<feature type="domain" description="DUF7978" evidence="2">
    <location>
        <begin position="121"/>
        <end position="256"/>
    </location>
</feature>
<feature type="transmembrane region" description="Helical" evidence="1">
    <location>
        <begin position="47"/>
        <end position="66"/>
    </location>
</feature>
<sequence length="260" mass="27089">MTSDQADESAGGEGSGDRTVSVLGTEIVLEEAFVAFPWRAGMARAPGAFLAVFVLTAAVAAIGGFGSGSLQRRFALLGIVVFNAHNIPATTGVVPQILVPIAEPIVGIPGVGQLLRGLFTFGTGHTTPISHVGGILGGQVAEIGHLDLIARQSETDVPVVIYYLLAPVALVGAGYEFADSYWAETTTESFAEVARFGLAIAAGYLVVLLVGSVLFTAVLVSGLSGEVTILPDRYLLVVYGFAYPTIFATLGAWLVYRDRT</sequence>
<feature type="transmembrane region" description="Helical" evidence="1">
    <location>
        <begin position="234"/>
        <end position="256"/>
    </location>
</feature>
<keyword evidence="1" id="KW-0472">Membrane</keyword>
<dbReference type="AlphaFoldDB" id="A0A7D5P484"/>
<name>A0A7D5P484_9EURY</name>
<dbReference type="RefSeq" id="WP_179920167.1">
    <property type="nucleotide sequence ID" value="NZ_CP058909.1"/>
</dbReference>
<evidence type="ECO:0000256" key="1">
    <source>
        <dbReference type="SAM" id="Phobius"/>
    </source>
</evidence>
<dbReference type="Pfam" id="PF25933">
    <property type="entry name" value="DUF7978"/>
    <property type="match status" value="1"/>
</dbReference>
<reference evidence="3 4" key="1">
    <citation type="submission" date="2020-07" db="EMBL/GenBank/DDBJ databases">
        <title>Halosimplex litoreum sp. nov. and Halosimplex rubrum sp. nov., isolated from different salt environments.</title>
        <authorList>
            <person name="Cui H."/>
        </authorList>
    </citation>
    <scope>NUCLEOTIDE SEQUENCE [LARGE SCALE GENOMIC DNA]</scope>
    <source>
        <strain evidence="3 4">R2</strain>
    </source>
</reference>
<feature type="transmembrane region" description="Helical" evidence="1">
    <location>
        <begin position="159"/>
        <end position="178"/>
    </location>
</feature>
<feature type="transmembrane region" description="Helical" evidence="1">
    <location>
        <begin position="198"/>
        <end position="222"/>
    </location>
</feature>
<gene>
    <name evidence="3" type="ORF">HZS54_01260</name>
</gene>
<proteinExistence type="predicted"/>
<organism evidence="3 4">
    <name type="scientific">Halosimplex pelagicum</name>
    <dbReference type="NCBI Taxonomy" id="869886"/>
    <lineage>
        <taxon>Archaea</taxon>
        <taxon>Methanobacteriati</taxon>
        <taxon>Methanobacteriota</taxon>
        <taxon>Stenosarchaea group</taxon>
        <taxon>Halobacteria</taxon>
        <taxon>Halobacteriales</taxon>
        <taxon>Haloarculaceae</taxon>
        <taxon>Halosimplex</taxon>
    </lineage>
</organism>
<dbReference type="EMBL" id="CP058909">
    <property type="protein sequence ID" value="QLH80337.1"/>
    <property type="molecule type" value="Genomic_DNA"/>
</dbReference>
<dbReference type="KEGG" id="hpel:HZS54_01260"/>